<keyword evidence="2 3" id="KW-0040">ANK repeat</keyword>
<evidence type="ECO:0000256" key="3">
    <source>
        <dbReference type="PROSITE-ProRule" id="PRU00023"/>
    </source>
</evidence>
<keyword evidence="7" id="KW-1185">Reference proteome</keyword>
<dbReference type="STRING" id="29845.A0A1V6RS97"/>
<dbReference type="Pfam" id="PF13857">
    <property type="entry name" value="Ank_5"/>
    <property type="match status" value="1"/>
</dbReference>
<dbReference type="SMART" id="SM00248">
    <property type="entry name" value="ANK"/>
    <property type="match status" value="17"/>
</dbReference>
<dbReference type="SUPFAM" id="SSF48403">
    <property type="entry name" value="Ankyrin repeat"/>
    <property type="match status" value="3"/>
</dbReference>
<name>A0A1V6RS97_9EURO</name>
<reference evidence="7" key="1">
    <citation type="journal article" date="2017" name="Nat. Microbiol.">
        <title>Global analysis of biosynthetic gene clusters reveals vast potential of secondary metabolite production in Penicillium species.</title>
        <authorList>
            <person name="Nielsen J.C."/>
            <person name="Grijseels S."/>
            <person name="Prigent S."/>
            <person name="Ji B."/>
            <person name="Dainat J."/>
            <person name="Nielsen K.F."/>
            <person name="Frisvad J.C."/>
            <person name="Workman M."/>
            <person name="Nielsen J."/>
        </authorList>
    </citation>
    <scope>NUCLEOTIDE SEQUENCE [LARGE SCALE GENOMIC DNA]</scope>
    <source>
        <strain evidence="7">IBT 29486</strain>
    </source>
</reference>
<feature type="repeat" description="ANK" evidence="3">
    <location>
        <begin position="1338"/>
        <end position="1361"/>
    </location>
</feature>
<feature type="repeat" description="ANK" evidence="3">
    <location>
        <begin position="1062"/>
        <end position="1094"/>
    </location>
</feature>
<dbReference type="InterPro" id="IPR056884">
    <property type="entry name" value="NPHP3-like_N"/>
</dbReference>
<dbReference type="Pfam" id="PF00023">
    <property type="entry name" value="Ank"/>
    <property type="match status" value="1"/>
</dbReference>
<gene>
    <name evidence="6" type="ORF">PENVUL_c031G10305</name>
</gene>
<dbReference type="Pfam" id="PF22939">
    <property type="entry name" value="WHD_GPIID"/>
    <property type="match status" value="1"/>
</dbReference>
<dbReference type="EMBL" id="MDYP01000031">
    <property type="protein sequence ID" value="OQE04657.1"/>
    <property type="molecule type" value="Genomic_DNA"/>
</dbReference>
<dbReference type="Gene3D" id="1.25.40.20">
    <property type="entry name" value="Ankyrin repeat-containing domain"/>
    <property type="match status" value="5"/>
</dbReference>
<feature type="repeat" description="ANK" evidence="3">
    <location>
        <begin position="773"/>
        <end position="794"/>
    </location>
</feature>
<proteinExistence type="predicted"/>
<keyword evidence="1" id="KW-0677">Repeat</keyword>
<dbReference type="InterPro" id="IPR054471">
    <property type="entry name" value="GPIID_WHD"/>
</dbReference>
<dbReference type="Gene3D" id="3.40.50.300">
    <property type="entry name" value="P-loop containing nucleotide triphosphate hydrolases"/>
    <property type="match status" value="1"/>
</dbReference>
<dbReference type="PRINTS" id="PR01415">
    <property type="entry name" value="ANKYRIN"/>
</dbReference>
<evidence type="ECO:0000313" key="7">
    <source>
        <dbReference type="Proteomes" id="UP000191518"/>
    </source>
</evidence>
<evidence type="ECO:0000313" key="6">
    <source>
        <dbReference type="EMBL" id="OQE04657.1"/>
    </source>
</evidence>
<feature type="domain" description="GPI inositol-deacylase winged helix" evidence="4">
    <location>
        <begin position="519"/>
        <end position="593"/>
    </location>
</feature>
<protein>
    <submittedName>
        <fullName evidence="6">Uncharacterized protein</fullName>
    </submittedName>
</protein>
<comment type="caution">
    <text evidence="6">The sequence shown here is derived from an EMBL/GenBank/DDBJ whole genome shotgun (WGS) entry which is preliminary data.</text>
</comment>
<sequence>MALVRIPLGSGLNPEAKLGQAIPEVIAAEIGCLPSGRFLGTRFINLIEAVQRFAALGDILIGGSQNIIACGVWSMVRLSLLLITSSSSHLEKLSVLFMDVGRSTHIFEKLTLVYTRSRDLQSAVYEYFTLVVRLCHDILKFTKMSAFRKFGAALSDSSLQKFSCELTSCAQVIGREAIVLMHERNEEEAQANSRFRNVSTRFFKSASSQQTNQQILRARQRVLDFCCEYDYMVAWKQVRKAGSTNLFLKCPHYKAWRDRTERSPLVYTARLGAGKSVMLASIVDDLHLHAASKDMTVAFFFARHDVAESLKARTAIGSLVRQLLSQVMDLRQASEILETTSHRTPFERMLDLLQSVLKPDFKAFFVIDGLDELSTNERELFLRDLYNLKVSFQLSVCLSFRQEPNTPLKIGPESPFDARIVSIPPNISEIETFITEELTRRVESRKLEISDPLLPLEIRDSLVKGSQGMFLWVALQIESLCTMQTDAEIRHALSDLPEDLSETSSRALQRANKPGSPYQKRILELITVAQRQLTAEELREALSVTPGDTDWNPSQILNNIYSTLACCGGLVVLDEEELTLHLVHNSVKQYLTSGFSHPADNMVDLVNAHGRMSDIIITYLHYAEFANQVSQQVIPEVNASLAMDKIISSASHTLNDSRTLALRLLRKKTPLDLNIAKSLANVWNPRHVFEKNTFLDNYANTFWLSHLTSSFPLSSQITPLFQTLCERNVLSPIESSDDVKLLFERAVATSSVELAVHLINTCNADVNCKLDSNGRTALHLSVMYGFSELTELLLTSENIDVGATDLDNETPMRLAAKMGYPLIYLAAKCGNEKLVTQLISHSEKEKTHAVTIWNTIEKVAVELRLEMVNLLLGFDSTPHCEHAAKGTNPLHHAVQQGHEELTRCLLQSQKVNPQAVDGLERTAYMLAVQYEHEAIYKMLLKEDVSRWNTAWALEKAVGPDGATPVHIAARLGWASVMNLVIATVQVDLNRLDPHGLTPLLSATKYGQREIVEALMHAPDVDISVTDRHGNTALHLAVQCGHYDILILLTSSTNLVPSSKSVDGNTPLHLAASAGQIDAARLLVSTSIYTDMVDVISLSGRIPLDLAIEGKHFETVNFLLGFDQTSETPHNPHMVHPLPTVSGNGDGPAETQRPAEWKALLKAKDTIGRTLLHLTALRGYTIATKLMLDEGADPFAMDNDQCMPLHCAAQSGNEDMVKLLVQDPTVLQTPFYRDKSVDYEGKALHHTIVAGHNSVVEFLLSINPSLSRMRDRSGQTPLHIASKTNRTSTMELLISSGVFIDAENFEEQTALCYAILHRADEAVELLLEHGALASFQDAYEATPLHYAAQIGDVSIAKYLLQREKGLVNMQDDRCLTPLHVGAIHG</sequence>
<accession>A0A1V6RS97</accession>
<dbReference type="PANTHER" id="PTHR24198:SF165">
    <property type="entry name" value="ANKYRIN REPEAT-CONTAINING PROTEIN-RELATED"/>
    <property type="match status" value="1"/>
</dbReference>
<evidence type="ECO:0000256" key="2">
    <source>
        <dbReference type="ARBA" id="ARBA00023043"/>
    </source>
</evidence>
<feature type="domain" description="Nephrocystin 3-like N-terminal" evidence="5">
    <location>
        <begin position="243"/>
        <end position="385"/>
    </location>
</feature>
<dbReference type="PROSITE" id="PS50297">
    <property type="entry name" value="ANK_REP_REGION"/>
    <property type="match status" value="7"/>
</dbReference>
<dbReference type="Proteomes" id="UP000191518">
    <property type="component" value="Unassembled WGS sequence"/>
</dbReference>
<evidence type="ECO:0000259" key="5">
    <source>
        <dbReference type="Pfam" id="PF24883"/>
    </source>
</evidence>
<dbReference type="InterPro" id="IPR002110">
    <property type="entry name" value="Ankyrin_rpt"/>
</dbReference>
<dbReference type="Pfam" id="PF12796">
    <property type="entry name" value="Ank_2"/>
    <property type="match status" value="5"/>
</dbReference>
<evidence type="ECO:0000256" key="1">
    <source>
        <dbReference type="ARBA" id="ARBA00022737"/>
    </source>
</evidence>
<evidence type="ECO:0000259" key="4">
    <source>
        <dbReference type="Pfam" id="PF22939"/>
    </source>
</evidence>
<feature type="repeat" description="ANK" evidence="3">
    <location>
        <begin position="1166"/>
        <end position="1198"/>
    </location>
</feature>
<dbReference type="InterPro" id="IPR036770">
    <property type="entry name" value="Ankyrin_rpt-contain_sf"/>
</dbReference>
<dbReference type="PANTHER" id="PTHR24198">
    <property type="entry name" value="ANKYRIN REPEAT AND PROTEIN KINASE DOMAIN-CONTAINING PROTEIN"/>
    <property type="match status" value="1"/>
</dbReference>
<organism evidence="6 7">
    <name type="scientific">Penicillium vulpinum</name>
    <dbReference type="NCBI Taxonomy" id="29845"/>
    <lineage>
        <taxon>Eukaryota</taxon>
        <taxon>Fungi</taxon>
        <taxon>Dikarya</taxon>
        <taxon>Ascomycota</taxon>
        <taxon>Pezizomycotina</taxon>
        <taxon>Eurotiomycetes</taxon>
        <taxon>Eurotiomycetidae</taxon>
        <taxon>Eurotiales</taxon>
        <taxon>Aspergillaceae</taxon>
        <taxon>Penicillium</taxon>
    </lineage>
</organism>
<feature type="repeat" description="ANK" evidence="3">
    <location>
        <begin position="1272"/>
        <end position="1304"/>
    </location>
</feature>
<feature type="repeat" description="ANK" evidence="3">
    <location>
        <begin position="885"/>
        <end position="907"/>
    </location>
</feature>
<dbReference type="Pfam" id="PF24883">
    <property type="entry name" value="NPHP3_N"/>
    <property type="match status" value="1"/>
</dbReference>
<feature type="repeat" description="ANK" evidence="3">
    <location>
        <begin position="1028"/>
        <end position="1048"/>
    </location>
</feature>
<dbReference type="PROSITE" id="PS50088">
    <property type="entry name" value="ANK_REPEAT"/>
    <property type="match status" value="7"/>
</dbReference>
<dbReference type="InterPro" id="IPR027417">
    <property type="entry name" value="P-loop_NTPase"/>
</dbReference>